<reference evidence="1" key="1">
    <citation type="submission" date="2020-05" db="EMBL/GenBank/DDBJ databases">
        <authorList>
            <person name="Chiriac C."/>
            <person name="Salcher M."/>
            <person name="Ghai R."/>
            <person name="Kavagutti S V."/>
        </authorList>
    </citation>
    <scope>NUCLEOTIDE SEQUENCE</scope>
</reference>
<gene>
    <name evidence="1" type="ORF">UFOVP1333_38</name>
</gene>
<protein>
    <submittedName>
        <fullName evidence="1">Uncharacterized protein</fullName>
    </submittedName>
</protein>
<sequence>MIHPRAFARPFPPRTEDELLAAAHLLKLAAERPEKRGEIVETVADYLASLGRPFDGLGDKP</sequence>
<evidence type="ECO:0000313" key="1">
    <source>
        <dbReference type="EMBL" id="CAB4199320.1"/>
    </source>
</evidence>
<organism evidence="1">
    <name type="scientific">uncultured Caudovirales phage</name>
    <dbReference type="NCBI Taxonomy" id="2100421"/>
    <lineage>
        <taxon>Viruses</taxon>
        <taxon>Duplodnaviria</taxon>
        <taxon>Heunggongvirae</taxon>
        <taxon>Uroviricota</taxon>
        <taxon>Caudoviricetes</taxon>
        <taxon>Peduoviridae</taxon>
        <taxon>Maltschvirus</taxon>
        <taxon>Maltschvirus maltsch</taxon>
    </lineage>
</organism>
<dbReference type="EMBL" id="LR797280">
    <property type="protein sequence ID" value="CAB4199320.1"/>
    <property type="molecule type" value="Genomic_DNA"/>
</dbReference>
<accession>A0A6J5RPL8</accession>
<name>A0A6J5RPL8_9CAUD</name>
<proteinExistence type="predicted"/>